<feature type="transmembrane region" description="Helical" evidence="1">
    <location>
        <begin position="127"/>
        <end position="148"/>
    </location>
</feature>
<keyword evidence="1" id="KW-0472">Membrane</keyword>
<feature type="transmembrane region" description="Helical" evidence="1">
    <location>
        <begin position="79"/>
        <end position="97"/>
    </location>
</feature>
<evidence type="ECO:0000313" key="2">
    <source>
        <dbReference type="EMBL" id="CAE1318892.1"/>
    </source>
</evidence>
<keyword evidence="3" id="KW-1185">Reference proteome</keyword>
<reference evidence="2" key="1">
    <citation type="submission" date="2021-01" db="EMBL/GenBank/DDBJ databases">
        <authorList>
            <person name="Li R."/>
            <person name="Bekaert M."/>
        </authorList>
    </citation>
    <scope>NUCLEOTIDE SEQUENCE</scope>
    <source>
        <strain evidence="2">Farmed</strain>
    </source>
</reference>
<protein>
    <submittedName>
        <fullName evidence="2">Uncharacterized protein</fullName>
    </submittedName>
</protein>
<dbReference type="Proteomes" id="UP000597762">
    <property type="component" value="Unassembled WGS sequence"/>
</dbReference>
<name>A0A812E7K1_ACAPH</name>
<feature type="transmembrane region" description="Helical" evidence="1">
    <location>
        <begin position="12"/>
        <end position="34"/>
    </location>
</feature>
<comment type="caution">
    <text evidence="2">The sequence shown here is derived from an EMBL/GenBank/DDBJ whole genome shotgun (WGS) entry which is preliminary data.</text>
</comment>
<dbReference type="EMBL" id="CAHIKZ030005072">
    <property type="protein sequence ID" value="CAE1318892.1"/>
    <property type="molecule type" value="Genomic_DNA"/>
</dbReference>
<keyword evidence="1" id="KW-0812">Transmembrane</keyword>
<organism evidence="2 3">
    <name type="scientific">Acanthosepion pharaonis</name>
    <name type="common">Pharaoh cuttlefish</name>
    <name type="synonym">Sepia pharaonis</name>
    <dbReference type="NCBI Taxonomy" id="158019"/>
    <lineage>
        <taxon>Eukaryota</taxon>
        <taxon>Metazoa</taxon>
        <taxon>Spiralia</taxon>
        <taxon>Lophotrochozoa</taxon>
        <taxon>Mollusca</taxon>
        <taxon>Cephalopoda</taxon>
        <taxon>Coleoidea</taxon>
        <taxon>Decapodiformes</taxon>
        <taxon>Sepiida</taxon>
        <taxon>Sepiina</taxon>
        <taxon>Sepiidae</taxon>
        <taxon>Acanthosepion</taxon>
    </lineage>
</organism>
<feature type="transmembrane region" description="Helical" evidence="1">
    <location>
        <begin position="46"/>
        <end position="67"/>
    </location>
</feature>
<keyword evidence="1" id="KW-1133">Transmembrane helix</keyword>
<evidence type="ECO:0000256" key="1">
    <source>
        <dbReference type="SAM" id="Phobius"/>
    </source>
</evidence>
<accession>A0A812E7K1</accession>
<dbReference type="AlphaFoldDB" id="A0A812E7K1"/>
<feature type="transmembrane region" description="Helical" evidence="1">
    <location>
        <begin position="103"/>
        <end position="122"/>
    </location>
</feature>
<proteinExistence type="predicted"/>
<gene>
    <name evidence="2" type="ORF">SPHA_69346</name>
</gene>
<sequence>MLCSFFQKCSFPSITFSTILPLSLSLSLSLSLFFSFSFSLALPLSFALSLCVCVCLSDTFSCLLSMSRNCKVEQFDSRVVHSFFLSFFFLILFSFRFPNVVSFSLSVFLFLSFFLSFLLYFFSSSFFLLILSISHLLFLLLFLLFFFFRLCAGASGA</sequence>
<evidence type="ECO:0000313" key="3">
    <source>
        <dbReference type="Proteomes" id="UP000597762"/>
    </source>
</evidence>